<dbReference type="InterPro" id="IPR025870">
    <property type="entry name" value="Glyoxalase-like_dom"/>
</dbReference>
<dbReference type="Gene3D" id="3.10.180.10">
    <property type="entry name" value="2,3-Dihydroxybiphenyl 1,2-Dioxygenase, domain 1"/>
    <property type="match status" value="1"/>
</dbReference>
<dbReference type="InterPro" id="IPR029068">
    <property type="entry name" value="Glyas_Bleomycin-R_OHBP_Dase"/>
</dbReference>
<dbReference type="RefSeq" id="WP_061073594.1">
    <property type="nucleotide sequence ID" value="NZ_CP014060.2"/>
</dbReference>
<protein>
    <submittedName>
        <fullName evidence="2">VOC family protein</fullName>
    </submittedName>
</protein>
<sequence length="225" mass="23869">MTLALDHLVVAAADLDSGTRHVADLLGIAPAGGGAHPRMGTHNRVLGMAGGVYLEVIAIDPDAPAPQRPRWFGLDQPAMRARLAEGPFLAHWAARVTAPDDLSAWQARHPDRIAPAIPMTRGDLRWRLTVPDDGSLPAWREDGQAAGDGLLPTLIQWDVAAYPGISLPRQPLTLRGLSGSHPHAALLRQGLAWMGADALIAIEQADGPPRLRAAIETAQGIKTLA</sequence>
<dbReference type="SUPFAM" id="SSF54593">
    <property type="entry name" value="Glyoxalase/Bleomycin resistance protein/Dihydroxybiphenyl dioxygenase"/>
    <property type="match status" value="1"/>
</dbReference>
<gene>
    <name evidence="2" type="ORF">AL504_25370</name>
</gene>
<dbReference type="EMBL" id="CP014060">
    <property type="protein sequence ID" value="AMG39049.1"/>
    <property type="molecule type" value="Genomic_DNA"/>
</dbReference>
<evidence type="ECO:0000313" key="2">
    <source>
        <dbReference type="EMBL" id="AMG39049.1"/>
    </source>
</evidence>
<organism evidence="2 3">
    <name type="scientific">Alcaligenes xylosoxydans xylosoxydans</name>
    <name type="common">Achromobacter xylosoxidans</name>
    <dbReference type="NCBI Taxonomy" id="85698"/>
    <lineage>
        <taxon>Bacteria</taxon>
        <taxon>Pseudomonadati</taxon>
        <taxon>Pseudomonadota</taxon>
        <taxon>Betaproteobacteria</taxon>
        <taxon>Burkholderiales</taxon>
        <taxon>Alcaligenaceae</taxon>
        <taxon>Achromobacter</taxon>
    </lineage>
</organism>
<reference evidence="3" key="1">
    <citation type="submission" date="2015-12" db="EMBL/GenBank/DDBJ databases">
        <title>FDA dAtabase for Regulatory Grade micrObial Sequences (FDA-ARGOS): Supporting development and validation of Infectious Disease Dx tests.</title>
        <authorList>
            <person name="Case J."/>
            <person name="Tallon L."/>
            <person name="Sadzewicz L."/>
            <person name="Sengamalay N."/>
            <person name="Ott S."/>
            <person name="Godinez A."/>
            <person name="Nagaraj S."/>
            <person name="Nadendla S."/>
            <person name="Sichtig H."/>
        </authorList>
    </citation>
    <scope>NUCLEOTIDE SEQUENCE [LARGE SCALE GENOMIC DNA]</scope>
    <source>
        <strain evidence="3">FDAARGOS_147</strain>
    </source>
</reference>
<feature type="domain" description="Glyoxalase-like" evidence="1">
    <location>
        <begin position="5"/>
        <end position="192"/>
    </location>
</feature>
<name>A0A0X8P3F5_ALCXX</name>
<dbReference type="Pfam" id="PF13468">
    <property type="entry name" value="Glyoxalase_3"/>
    <property type="match status" value="1"/>
</dbReference>
<dbReference type="AlphaFoldDB" id="A0A0X8P3F5"/>
<dbReference type="Proteomes" id="UP000060602">
    <property type="component" value="Chromosome"/>
</dbReference>
<evidence type="ECO:0000259" key="1">
    <source>
        <dbReference type="Pfam" id="PF13468"/>
    </source>
</evidence>
<evidence type="ECO:0000313" key="3">
    <source>
        <dbReference type="Proteomes" id="UP000060602"/>
    </source>
</evidence>
<accession>A0A0X8P3F5</accession>
<proteinExistence type="predicted"/>